<dbReference type="eggNOG" id="ENOG502TJC0">
    <property type="taxonomic scope" value="Eukaryota"/>
</dbReference>
<organism evidence="3 4">
    <name type="scientific">Caenorhabditis tropicalis</name>
    <dbReference type="NCBI Taxonomy" id="1561998"/>
    <lineage>
        <taxon>Eukaryota</taxon>
        <taxon>Metazoa</taxon>
        <taxon>Ecdysozoa</taxon>
        <taxon>Nematoda</taxon>
        <taxon>Chromadorea</taxon>
        <taxon>Rhabditida</taxon>
        <taxon>Rhabditina</taxon>
        <taxon>Rhabditomorpha</taxon>
        <taxon>Rhabditoidea</taxon>
        <taxon>Rhabditidae</taxon>
        <taxon>Peloderinae</taxon>
        <taxon>Caenorhabditis</taxon>
    </lineage>
</organism>
<evidence type="ECO:0000313" key="3">
    <source>
        <dbReference type="Proteomes" id="UP000095282"/>
    </source>
</evidence>
<dbReference type="InterPro" id="IPR019430">
    <property type="entry name" value="7TM_GPCR_serpentine_rcpt_Srx"/>
</dbReference>
<feature type="transmembrane region" description="Helical" evidence="1">
    <location>
        <begin position="113"/>
        <end position="138"/>
    </location>
</feature>
<reference evidence="4" key="1">
    <citation type="submission" date="2016-11" db="UniProtKB">
        <authorList>
            <consortium name="WormBaseParasite"/>
        </authorList>
    </citation>
    <scope>IDENTIFICATION</scope>
</reference>
<feature type="transmembrane region" description="Helical" evidence="1">
    <location>
        <begin position="46"/>
        <end position="66"/>
    </location>
</feature>
<keyword evidence="1" id="KW-0812">Transmembrane</keyword>
<name>A0A1I7V1U6_9PELO</name>
<dbReference type="Gene3D" id="1.20.1070.10">
    <property type="entry name" value="Rhodopsin 7-helix transmembrane proteins"/>
    <property type="match status" value="1"/>
</dbReference>
<dbReference type="WBParaSite" id="Csp11.Scaffold630.g21550.t1">
    <property type="protein sequence ID" value="Csp11.Scaffold630.g21550.t1"/>
    <property type="gene ID" value="Csp11.Scaffold630.g21550"/>
</dbReference>
<keyword evidence="1" id="KW-0472">Membrane</keyword>
<dbReference type="PANTHER" id="PTHR23013:SF13">
    <property type="entry name" value="7TM GPCR SERPENTINE RECEPTOR CLASS X (SRX) DOMAIN-CONTAINING PROTEIN-RELATED"/>
    <property type="match status" value="1"/>
</dbReference>
<proteinExistence type="predicted"/>
<keyword evidence="1" id="KW-1133">Transmembrane helix</keyword>
<evidence type="ECO:0000313" key="4">
    <source>
        <dbReference type="WBParaSite" id="Csp11.Scaffold630.g21550.t1"/>
    </source>
</evidence>
<feature type="transmembrane region" description="Helical" evidence="1">
    <location>
        <begin position="7"/>
        <end position="26"/>
    </location>
</feature>
<sequence length="207" mass="23889">MLLSQNFFPPVFETLVIIITVNLYMVNEFQTILIAVNRFIAIYMPLYYHKLFNIKVTAVCLIGLYIERGYSSAAKLYDIFSIGCKAIWSLENFRTGFTNSTCLDAIPTGFDGLLIVILPLAFFGLTIILNLCTFAKILKFYFTHNMDSDQVESVKKNIRLFLQTVLQDSLFFIDVLFTFKLSSLSRHRVWQYISTVLVWESIHMLDG</sequence>
<protein>
    <submittedName>
        <fullName evidence="4">7TM_GPCR_Srx domain-containing protein</fullName>
    </submittedName>
</protein>
<dbReference type="Proteomes" id="UP000095282">
    <property type="component" value="Unplaced"/>
</dbReference>
<evidence type="ECO:0000256" key="1">
    <source>
        <dbReference type="SAM" id="Phobius"/>
    </source>
</evidence>
<accession>A0A1I7V1U6</accession>
<feature type="domain" description="7TM GPCR serpentine receptor class x (Srx)" evidence="2">
    <location>
        <begin position="2"/>
        <end position="207"/>
    </location>
</feature>
<dbReference type="SUPFAM" id="SSF81321">
    <property type="entry name" value="Family A G protein-coupled receptor-like"/>
    <property type="match status" value="1"/>
</dbReference>
<keyword evidence="3" id="KW-1185">Reference proteome</keyword>
<dbReference type="Pfam" id="PF10328">
    <property type="entry name" value="7TM_GPCR_Srx"/>
    <property type="match status" value="1"/>
</dbReference>
<evidence type="ECO:0000259" key="2">
    <source>
        <dbReference type="Pfam" id="PF10328"/>
    </source>
</evidence>
<dbReference type="PANTHER" id="PTHR23013">
    <property type="entry name" value="SERPENTINE RECEPTOR"/>
    <property type="match status" value="1"/>
</dbReference>
<dbReference type="AlphaFoldDB" id="A0A1I7V1U6"/>